<protein>
    <submittedName>
        <fullName evidence="5">TetR/AcrR family transcriptional regulator</fullName>
    </submittedName>
</protein>
<gene>
    <name evidence="5" type="ORF">ACFFF6_16105</name>
</gene>
<dbReference type="PANTHER" id="PTHR30055">
    <property type="entry name" value="HTH-TYPE TRANSCRIPTIONAL REGULATOR RUTR"/>
    <property type="match status" value="1"/>
</dbReference>
<feature type="DNA-binding region" description="H-T-H motif" evidence="2">
    <location>
        <begin position="47"/>
        <end position="66"/>
    </location>
</feature>
<dbReference type="RefSeq" id="WP_376982504.1">
    <property type="nucleotide sequence ID" value="NZ_JBHLSV010000024.1"/>
</dbReference>
<evidence type="ECO:0000256" key="2">
    <source>
        <dbReference type="PROSITE-ProRule" id="PRU00335"/>
    </source>
</evidence>
<dbReference type="Proteomes" id="UP001589793">
    <property type="component" value="Unassembled WGS sequence"/>
</dbReference>
<sequence length="212" mass="23451">MTTIDAHAAPERRRRGRPRGQDSAVVRDAALRAAVDLIARQGYSATSMTQVAEAAGISPSGLVHHFPSKAALLGAVLAHRDEIDSDPTEPDGRPWAAYDHLVRVAGLNMRRRGLVMLYTSMIGEAFGPEHPAHEWMMRHYSSVLEVLIEGMRADQERGVVRADAPREMIARSVVALMDGLQVQWLIDESLDMEAMMRIHVDALKTIWGVPRS</sequence>
<dbReference type="PANTHER" id="PTHR30055:SF146">
    <property type="entry name" value="HTH-TYPE TRANSCRIPTIONAL DUAL REGULATOR CECR"/>
    <property type="match status" value="1"/>
</dbReference>
<name>A0ABV6REP2_9MICO</name>
<accession>A0ABV6REP2</accession>
<dbReference type="SUPFAM" id="SSF46689">
    <property type="entry name" value="Homeodomain-like"/>
    <property type="match status" value="1"/>
</dbReference>
<dbReference type="Gene3D" id="1.10.357.10">
    <property type="entry name" value="Tetracycline Repressor, domain 2"/>
    <property type="match status" value="1"/>
</dbReference>
<dbReference type="Pfam" id="PF00440">
    <property type="entry name" value="TetR_N"/>
    <property type="match status" value="1"/>
</dbReference>
<feature type="domain" description="HTH tetR-type" evidence="4">
    <location>
        <begin position="24"/>
        <end position="84"/>
    </location>
</feature>
<comment type="caution">
    <text evidence="5">The sequence shown here is derived from an EMBL/GenBank/DDBJ whole genome shotgun (WGS) entry which is preliminary data.</text>
</comment>
<dbReference type="InterPro" id="IPR009057">
    <property type="entry name" value="Homeodomain-like_sf"/>
</dbReference>
<evidence type="ECO:0000313" key="6">
    <source>
        <dbReference type="Proteomes" id="UP001589793"/>
    </source>
</evidence>
<keyword evidence="1 2" id="KW-0238">DNA-binding</keyword>
<feature type="region of interest" description="Disordered" evidence="3">
    <location>
        <begin position="1"/>
        <end position="23"/>
    </location>
</feature>
<dbReference type="InterPro" id="IPR001647">
    <property type="entry name" value="HTH_TetR"/>
</dbReference>
<organism evidence="5 6">
    <name type="scientific">Brachybacterium hainanense</name>
    <dbReference type="NCBI Taxonomy" id="1541174"/>
    <lineage>
        <taxon>Bacteria</taxon>
        <taxon>Bacillati</taxon>
        <taxon>Actinomycetota</taxon>
        <taxon>Actinomycetes</taxon>
        <taxon>Micrococcales</taxon>
        <taxon>Dermabacteraceae</taxon>
        <taxon>Brachybacterium</taxon>
    </lineage>
</organism>
<dbReference type="PRINTS" id="PR00455">
    <property type="entry name" value="HTHTETR"/>
</dbReference>
<dbReference type="PROSITE" id="PS50977">
    <property type="entry name" value="HTH_TETR_2"/>
    <property type="match status" value="1"/>
</dbReference>
<evidence type="ECO:0000256" key="3">
    <source>
        <dbReference type="SAM" id="MobiDB-lite"/>
    </source>
</evidence>
<evidence type="ECO:0000313" key="5">
    <source>
        <dbReference type="EMBL" id="MFC0675475.1"/>
    </source>
</evidence>
<dbReference type="InterPro" id="IPR050109">
    <property type="entry name" value="HTH-type_TetR-like_transc_reg"/>
</dbReference>
<reference evidence="5 6" key="1">
    <citation type="submission" date="2024-09" db="EMBL/GenBank/DDBJ databases">
        <authorList>
            <person name="Sun Q."/>
            <person name="Mori K."/>
        </authorList>
    </citation>
    <scope>NUCLEOTIDE SEQUENCE [LARGE SCALE GENOMIC DNA]</scope>
    <source>
        <strain evidence="5 6">CICC 10874</strain>
    </source>
</reference>
<keyword evidence="6" id="KW-1185">Reference proteome</keyword>
<proteinExistence type="predicted"/>
<dbReference type="EMBL" id="JBHLSV010000024">
    <property type="protein sequence ID" value="MFC0675475.1"/>
    <property type="molecule type" value="Genomic_DNA"/>
</dbReference>
<dbReference type="SUPFAM" id="SSF48498">
    <property type="entry name" value="Tetracyclin repressor-like, C-terminal domain"/>
    <property type="match status" value="1"/>
</dbReference>
<evidence type="ECO:0000256" key="1">
    <source>
        <dbReference type="ARBA" id="ARBA00023125"/>
    </source>
</evidence>
<evidence type="ECO:0000259" key="4">
    <source>
        <dbReference type="PROSITE" id="PS50977"/>
    </source>
</evidence>
<dbReference type="InterPro" id="IPR036271">
    <property type="entry name" value="Tet_transcr_reg_TetR-rel_C_sf"/>
</dbReference>